<evidence type="ECO:0000313" key="2">
    <source>
        <dbReference type="Proteomes" id="UP000076577"/>
    </source>
</evidence>
<accession>A0A165WRR5</accession>
<dbReference type="EMBL" id="LMCB01000043">
    <property type="protein sequence ID" value="KZL16823.1"/>
    <property type="molecule type" value="Genomic_DNA"/>
</dbReference>
<sequence length="95" mass="10877">MSEHFTTVHHTEGVRCRTEEEGNFLLYHPKTDQLHIVTSSGKAIFDQCDGKEIDEVVHLGGKLLLQESDHTEEVLRSSVLSFLQELNRRNLIEFG</sequence>
<evidence type="ECO:0000313" key="1">
    <source>
        <dbReference type="EMBL" id="KZL16823.1"/>
    </source>
</evidence>
<comment type="caution">
    <text evidence="1">The sequence shown here is derived from an EMBL/GenBank/DDBJ whole genome shotgun (WGS) entry which is preliminary data.</text>
</comment>
<dbReference type="PATRIC" id="fig|989403.3.peg.3541"/>
<dbReference type="OrthoDB" id="8448231at2"/>
<dbReference type="STRING" id="989403.SAMN05421798_11622"/>
<dbReference type="RefSeq" id="WP_068008214.1">
    <property type="nucleotide sequence ID" value="NZ_FOFM01000016.1"/>
</dbReference>
<evidence type="ECO:0008006" key="3">
    <source>
        <dbReference type="Google" id="ProtNLM"/>
    </source>
</evidence>
<dbReference type="Pfam" id="PF05402">
    <property type="entry name" value="PqqD"/>
    <property type="match status" value="1"/>
</dbReference>
<keyword evidence="2" id="KW-1185">Reference proteome</keyword>
<dbReference type="Proteomes" id="UP000076577">
    <property type="component" value="Unassembled WGS sequence"/>
</dbReference>
<gene>
    <name evidence="1" type="ORF">PsAD2_03295</name>
</gene>
<dbReference type="AlphaFoldDB" id="A0A165WRR5"/>
<dbReference type="Gene3D" id="1.10.10.1150">
    <property type="entry name" value="Coenzyme PQQ synthesis protein D (PqqD)"/>
    <property type="match status" value="1"/>
</dbReference>
<dbReference type="InterPro" id="IPR008792">
    <property type="entry name" value="PQQD"/>
</dbReference>
<organism evidence="1 2">
    <name type="scientific">Pseudovibrio axinellae</name>
    <dbReference type="NCBI Taxonomy" id="989403"/>
    <lineage>
        <taxon>Bacteria</taxon>
        <taxon>Pseudomonadati</taxon>
        <taxon>Pseudomonadota</taxon>
        <taxon>Alphaproteobacteria</taxon>
        <taxon>Hyphomicrobiales</taxon>
        <taxon>Stappiaceae</taxon>
        <taxon>Pseudovibrio</taxon>
    </lineage>
</organism>
<name>A0A165WRR5_9HYPH</name>
<dbReference type="InterPro" id="IPR041881">
    <property type="entry name" value="PqqD_sf"/>
</dbReference>
<reference evidence="1 2" key="1">
    <citation type="journal article" date="2016" name="Front. Microbiol.">
        <title>Comparative Genomic Analysis Reveals a Diverse Repertoire of Genes Involved in Prokaryote-Eukaryote Interactions within the Pseudovibrio Genus.</title>
        <authorList>
            <person name="Romano S."/>
            <person name="Fernandez-Guerra A."/>
            <person name="Reen F.J."/>
            <person name="Glockner F.O."/>
            <person name="Crowley S.P."/>
            <person name="O'Sullivan O."/>
            <person name="Cotter P.D."/>
            <person name="Adams C."/>
            <person name="Dobson A.D."/>
            <person name="O'Gara F."/>
        </authorList>
    </citation>
    <scope>NUCLEOTIDE SEQUENCE [LARGE SCALE GENOMIC DNA]</scope>
    <source>
        <strain evidence="1 2">Ad2</strain>
    </source>
</reference>
<proteinExistence type="predicted"/>
<protein>
    <recommendedName>
        <fullName evidence="3">Coenzyme PQQ synthesis protein D</fullName>
    </recommendedName>
</protein>